<dbReference type="Gene3D" id="3.40.960.10">
    <property type="entry name" value="VSR Endonuclease"/>
    <property type="match status" value="1"/>
</dbReference>
<dbReference type="InterPro" id="IPR041677">
    <property type="entry name" value="DNA2/NAM7_AAA_11"/>
</dbReference>
<feature type="compositionally biased region" description="Basic and acidic residues" evidence="6">
    <location>
        <begin position="1253"/>
        <end position="1263"/>
    </location>
</feature>
<evidence type="ECO:0000313" key="10">
    <source>
        <dbReference type="EMBL" id="MFD1320136.1"/>
    </source>
</evidence>
<feature type="region of interest" description="Disordered" evidence="6">
    <location>
        <begin position="1253"/>
        <end position="1294"/>
    </location>
</feature>
<feature type="domain" description="DNA2/NAM7 helicase-like C-terminal" evidence="8">
    <location>
        <begin position="975"/>
        <end position="1099"/>
    </location>
</feature>
<evidence type="ECO:0000256" key="4">
    <source>
        <dbReference type="ARBA" id="ARBA00022806"/>
    </source>
</evidence>
<evidence type="ECO:0000256" key="1">
    <source>
        <dbReference type="ARBA" id="ARBA00007913"/>
    </source>
</evidence>
<dbReference type="PANTHER" id="PTHR43788">
    <property type="entry name" value="DNA2/NAM7 HELICASE FAMILY MEMBER"/>
    <property type="match status" value="1"/>
</dbReference>
<feature type="domain" description="Restriction endonuclease type II-like" evidence="9">
    <location>
        <begin position="1149"/>
        <end position="1243"/>
    </location>
</feature>
<evidence type="ECO:0000259" key="8">
    <source>
        <dbReference type="Pfam" id="PF13087"/>
    </source>
</evidence>
<evidence type="ECO:0000259" key="9">
    <source>
        <dbReference type="Pfam" id="PF18741"/>
    </source>
</evidence>
<feature type="domain" description="DNA2/NAM7 helicase helicase" evidence="7">
    <location>
        <begin position="838"/>
        <end position="880"/>
    </location>
</feature>
<dbReference type="InterPro" id="IPR011335">
    <property type="entry name" value="Restrct_endonuc-II-like"/>
</dbReference>
<evidence type="ECO:0000256" key="3">
    <source>
        <dbReference type="ARBA" id="ARBA00022801"/>
    </source>
</evidence>
<keyword evidence="11" id="KW-1185">Reference proteome</keyword>
<dbReference type="Pfam" id="PF13195">
    <property type="entry name" value="DUF4011"/>
    <property type="match status" value="1"/>
</dbReference>
<dbReference type="InterPro" id="IPR050534">
    <property type="entry name" value="Coronavir_polyprotein_1ab"/>
</dbReference>
<feature type="region of interest" description="Disordered" evidence="6">
    <location>
        <begin position="256"/>
        <end position="276"/>
    </location>
</feature>
<dbReference type="Pfam" id="PF18741">
    <property type="entry name" value="MTES_1575"/>
    <property type="match status" value="1"/>
</dbReference>
<dbReference type="InterPro" id="IPR047187">
    <property type="entry name" value="SF1_C_Upf1"/>
</dbReference>
<dbReference type="EMBL" id="JBHTMP010000003">
    <property type="protein sequence ID" value="MFD1320136.1"/>
    <property type="molecule type" value="Genomic_DNA"/>
</dbReference>
<evidence type="ECO:0000256" key="5">
    <source>
        <dbReference type="ARBA" id="ARBA00022840"/>
    </source>
</evidence>
<evidence type="ECO:0000313" key="11">
    <source>
        <dbReference type="Proteomes" id="UP001597260"/>
    </source>
</evidence>
<sequence>MGDEMVSTQPDVLNLVQQAAGRWADQLIDFGPRNTLLYFKERQAATLDLAGAATEAVADLLRGQKVRLRTLFPDQSRHSSACTTARSLRRKLVELEEEQGIQAGWVARGLLCMVDSYTRGSVPIQLLRAPLILHQMTLDSRTATENEFTLELSESPEINPVLLYALERQYGVEADINALHESLTNMLGDTTDPEQQLNAAYEMIAKAVAPSGLSLRLEPTVIAGVFSFDKLPMVQDLRNSAELLASHPVIAAMAGGQDARQQLRTEPAQEPNSSADRIDPAKEFLVHDADSSQQCVIDAVLSGRHVVIEGPPGTGKSQTIANIIAFMGAMGRSVLFVSEKRAAIEAVTNRLGDVGLDNLVLDLHDRKISKRQVAQRIAEVLAQAGTEPPVDVGDLHRRLRGRRTAAQRHPAELHEIRQPWGVKAFWVIEQLLALPAYDVSRYNLRASSLRHLDRSAVEAAREDLRTFVDRGGLRIWRGESPWAKAAIHTSDDVADVLVHLDRLAAGVLQGAQQQIRELVDRAGLDVPDDFAAWAELFELLSEVERSIASYGEQVFGPELADLVYATAPRRLRPHRLEPLGLLRRFQLRRELRRRCPAAPRKRPEMYQGLVAAADQRERWQKLSRQDIAPTALAGTDLCVSSFVQVRNHLAAVAACARIDGLDRGSAASAANALAELDADRDTLFRMPDLNKQQERFRSLGLSYLLDDLAARHVSSDEAADTLLRAWLQVVFDEMRMRVPYLGQFVGQQHAAVVEDFRAADNAHIAVAAQRVRRNVAVNLRKVRDANPDQNQLVRGQAAKKTRHLPLRKLLSSAPEVLLAAFPCWAMSPLVVSRILPSERVFDVVIFDEASQVEPHDAVASIMRGSQLVVAGDPKQLPPTSFFRRLAQQTDSGDDDDDIEESLADYESILDVLSGMVSDRYRLTWHYRSRDERLIAFSNVEIYDRTLVTFPGVQVDSPLRLETVDGRVVPGQGSSPEEVNRAVELILEHAEQRPNESLGVITMGQKHAQRIEMALRSRRRDREDLNDFFSQDRAASQRFFVKSLENVQGDERDTIILSIGYAKTRDGRLPLKFGPLNQEGGERRLNVAVTRARSRMTVLSAFSHHDMDPTQTVATKNRGPELLRRYLEFVALGGDLGARQHTEIKSNGLEQSVLAAVRQQGIVAAPQWGVSGYRIDLALAHPEQPGRMVLAVETDGHAYHEAHSARDRDRLRQQHLERLGWEFHRIWSTDWYRDPAGETARLVARWRQAVDRADQADRADRVAETKPATAPSPATQPPSTPSSRRGPRPNVPAGLRITEYTREQLVRVCTWLLSDQLQRDRDERVQEAMTELGFRKRGSVIFRRLTEALDIAQQRVDLEVS</sequence>
<dbReference type="InterPro" id="IPR049468">
    <property type="entry name" value="Restrct_endonuc-II-like_dom"/>
</dbReference>
<organism evidence="10 11">
    <name type="scientific">Micromonospora sonneratiae</name>
    <dbReference type="NCBI Taxonomy" id="1184706"/>
    <lineage>
        <taxon>Bacteria</taxon>
        <taxon>Bacillati</taxon>
        <taxon>Actinomycetota</taxon>
        <taxon>Actinomycetes</taxon>
        <taxon>Micromonosporales</taxon>
        <taxon>Micromonosporaceae</taxon>
        <taxon>Micromonospora</taxon>
    </lineage>
</organism>
<keyword evidence="3" id="KW-0378">Hydrolase</keyword>
<comment type="similarity">
    <text evidence="1">Belongs to the DNA2/NAM7 helicase family.</text>
</comment>
<evidence type="ECO:0000256" key="6">
    <source>
        <dbReference type="SAM" id="MobiDB-lite"/>
    </source>
</evidence>
<accession>A0ABW3Y8Z1</accession>
<reference evidence="11" key="1">
    <citation type="journal article" date="2019" name="Int. J. Syst. Evol. Microbiol.">
        <title>The Global Catalogue of Microorganisms (GCM) 10K type strain sequencing project: providing services to taxonomists for standard genome sequencing and annotation.</title>
        <authorList>
            <consortium name="The Broad Institute Genomics Platform"/>
            <consortium name="The Broad Institute Genome Sequencing Center for Infectious Disease"/>
            <person name="Wu L."/>
            <person name="Ma J."/>
        </authorList>
    </citation>
    <scope>NUCLEOTIDE SEQUENCE [LARGE SCALE GENOMIC DNA]</scope>
    <source>
        <strain evidence="11">JCM 31037</strain>
    </source>
</reference>
<dbReference type="SUPFAM" id="SSF52980">
    <property type="entry name" value="Restriction endonuclease-like"/>
    <property type="match status" value="1"/>
</dbReference>
<dbReference type="InterPro" id="IPR027417">
    <property type="entry name" value="P-loop_NTPase"/>
</dbReference>
<keyword evidence="2" id="KW-0547">Nucleotide-binding</keyword>
<evidence type="ECO:0000256" key="2">
    <source>
        <dbReference type="ARBA" id="ARBA00022741"/>
    </source>
</evidence>
<dbReference type="Gene3D" id="3.40.50.300">
    <property type="entry name" value="P-loop containing nucleotide triphosphate hydrolases"/>
    <property type="match status" value="3"/>
</dbReference>
<keyword evidence="4" id="KW-0347">Helicase</keyword>
<dbReference type="CDD" id="cd18808">
    <property type="entry name" value="SF1_C_Upf1"/>
    <property type="match status" value="1"/>
</dbReference>
<name>A0ABW3Y8Z1_9ACTN</name>
<dbReference type="Proteomes" id="UP001597260">
    <property type="component" value="Unassembled WGS sequence"/>
</dbReference>
<comment type="caution">
    <text evidence="10">The sequence shown here is derived from an EMBL/GenBank/DDBJ whole genome shotgun (WGS) entry which is preliminary data.</text>
</comment>
<proteinExistence type="inferred from homology"/>
<evidence type="ECO:0000259" key="7">
    <source>
        <dbReference type="Pfam" id="PF13086"/>
    </source>
</evidence>
<dbReference type="InterPro" id="IPR041679">
    <property type="entry name" value="DNA2/NAM7-like_C"/>
</dbReference>
<dbReference type="PANTHER" id="PTHR43788:SF8">
    <property type="entry name" value="DNA-BINDING PROTEIN SMUBP-2"/>
    <property type="match status" value="1"/>
</dbReference>
<keyword evidence="5" id="KW-0067">ATP-binding</keyword>
<gene>
    <name evidence="10" type="ORF">ACFQ4H_03430</name>
</gene>
<dbReference type="Pfam" id="PF13087">
    <property type="entry name" value="AAA_12"/>
    <property type="match status" value="1"/>
</dbReference>
<dbReference type="Pfam" id="PF13086">
    <property type="entry name" value="AAA_11"/>
    <property type="match status" value="1"/>
</dbReference>
<dbReference type="InterPro" id="IPR025103">
    <property type="entry name" value="DUF4011"/>
</dbReference>
<dbReference type="RefSeq" id="WP_377566818.1">
    <property type="nucleotide sequence ID" value="NZ_JBHTMP010000003.1"/>
</dbReference>
<protein>
    <submittedName>
        <fullName evidence="10">AAA domain-containing protein</fullName>
    </submittedName>
</protein>
<dbReference type="SUPFAM" id="SSF52540">
    <property type="entry name" value="P-loop containing nucleoside triphosphate hydrolases"/>
    <property type="match status" value="1"/>
</dbReference>
<feature type="compositionally biased region" description="Polar residues" evidence="6">
    <location>
        <begin position="259"/>
        <end position="275"/>
    </location>
</feature>